<organism evidence="2 3">
    <name type="scientific">Megamonas hypermegale</name>
    <dbReference type="NCBI Taxonomy" id="158847"/>
    <lineage>
        <taxon>Bacteria</taxon>
        <taxon>Bacillati</taxon>
        <taxon>Bacillota</taxon>
        <taxon>Negativicutes</taxon>
        <taxon>Selenomonadales</taxon>
        <taxon>Selenomonadaceae</taxon>
        <taxon>Megamonas</taxon>
    </lineage>
</organism>
<dbReference type="Pfam" id="PF26348">
    <property type="entry name" value="SRA_ScoMcrA"/>
    <property type="match status" value="1"/>
</dbReference>
<keyword evidence="3" id="KW-1185">Reference proteome</keyword>
<sequence length="141" mass="16377">MKFVTSFKIGQVVSNNDIVSEFKVGNMGGMRRSLTTGTLVIIADHTKSLYDDKYYNQEIHYTGMGKYGDQVLKSQNRTLAESNTNGVEVHLFEVFEPKKYTYQGIVKLVDEPYQEVQKDENKIPRKVWIFPLKKIQYIEEK</sequence>
<dbReference type="GeneID" id="78506562"/>
<evidence type="ECO:0000259" key="1">
    <source>
        <dbReference type="Pfam" id="PF26348"/>
    </source>
</evidence>
<feature type="domain" description="ScoMcrA-like SRA" evidence="1">
    <location>
        <begin position="14"/>
        <end position="138"/>
    </location>
</feature>
<proteinExistence type="predicted"/>
<dbReference type="RefSeq" id="WP_036254986.1">
    <property type="nucleotide sequence ID" value="NZ_LT906446.1"/>
</dbReference>
<evidence type="ECO:0000313" key="2">
    <source>
        <dbReference type="EMBL" id="SNU96132.1"/>
    </source>
</evidence>
<accession>A0A239TEY3</accession>
<evidence type="ECO:0000313" key="3">
    <source>
        <dbReference type="Proteomes" id="UP000215383"/>
    </source>
</evidence>
<name>A0A239TEY3_9FIRM</name>
<dbReference type="InterPro" id="IPR058712">
    <property type="entry name" value="SRA_ScoMcrA"/>
</dbReference>
<dbReference type="EMBL" id="LT906446">
    <property type="protein sequence ID" value="SNU96132.1"/>
    <property type="molecule type" value="Genomic_DNA"/>
</dbReference>
<gene>
    <name evidence="2" type="ORF">SAMEA4364220_00531</name>
</gene>
<protein>
    <recommendedName>
        <fullName evidence="1">ScoMcrA-like SRA domain-containing protein</fullName>
    </recommendedName>
</protein>
<dbReference type="Proteomes" id="UP000215383">
    <property type="component" value="Chromosome 1"/>
</dbReference>
<dbReference type="AlphaFoldDB" id="A0A239TEY3"/>
<dbReference type="eggNOG" id="COG1403">
    <property type="taxonomic scope" value="Bacteria"/>
</dbReference>
<reference evidence="2 3" key="1">
    <citation type="submission" date="2017-06" db="EMBL/GenBank/DDBJ databases">
        <authorList>
            <consortium name="Pathogen Informatics"/>
        </authorList>
    </citation>
    <scope>NUCLEOTIDE SEQUENCE [LARGE SCALE GENOMIC DNA]</scope>
    <source>
        <strain evidence="2 3">NCTC10570</strain>
    </source>
</reference>